<proteinExistence type="predicted"/>
<dbReference type="STRING" id="680198.SCAB_17691"/>
<organism evidence="2 3">
    <name type="scientific">Streptomyces scabiei (strain 87.22)</name>
    <dbReference type="NCBI Taxonomy" id="680198"/>
    <lineage>
        <taxon>Bacteria</taxon>
        <taxon>Bacillati</taxon>
        <taxon>Actinomycetota</taxon>
        <taxon>Actinomycetes</taxon>
        <taxon>Kitasatosporales</taxon>
        <taxon>Streptomycetaceae</taxon>
        <taxon>Streptomyces</taxon>
    </lineage>
</organism>
<feature type="domain" description="AB hydrolase-1" evidence="1">
    <location>
        <begin position="79"/>
        <end position="206"/>
    </location>
</feature>
<keyword evidence="3" id="KW-1185">Reference proteome</keyword>
<evidence type="ECO:0000259" key="1">
    <source>
        <dbReference type="Pfam" id="PF00561"/>
    </source>
</evidence>
<protein>
    <recommendedName>
        <fullName evidence="1">AB hydrolase-1 domain-containing protein</fullName>
    </recommendedName>
</protein>
<evidence type="ECO:0000313" key="2">
    <source>
        <dbReference type="EMBL" id="CBG68899.1"/>
    </source>
</evidence>
<dbReference type="Pfam" id="PF00561">
    <property type="entry name" value="Abhydrolase_1"/>
    <property type="match status" value="1"/>
</dbReference>
<gene>
    <name evidence="2" type="ordered locus">SCAB_17691</name>
</gene>
<evidence type="ECO:0000313" key="3">
    <source>
        <dbReference type="Proteomes" id="UP000001444"/>
    </source>
</evidence>
<dbReference type="KEGG" id="scb:SCAB_17691"/>
<dbReference type="GO" id="GO:0003824">
    <property type="term" value="F:catalytic activity"/>
    <property type="evidence" value="ECO:0007669"/>
    <property type="project" value="UniProtKB-ARBA"/>
</dbReference>
<dbReference type="Gene3D" id="3.40.50.1820">
    <property type="entry name" value="alpha/beta hydrolase"/>
    <property type="match status" value="1"/>
</dbReference>
<name>C9ZEW6_STRSW</name>
<dbReference type="Proteomes" id="UP000001444">
    <property type="component" value="Chromosome"/>
</dbReference>
<dbReference type="AlphaFoldDB" id="C9ZEW6"/>
<dbReference type="SUPFAM" id="SSF53474">
    <property type="entry name" value="alpha/beta-Hydrolases"/>
    <property type="match status" value="1"/>
</dbReference>
<dbReference type="InterPro" id="IPR000073">
    <property type="entry name" value="AB_hydrolase_1"/>
</dbReference>
<reference evidence="2 3" key="1">
    <citation type="journal article" date="2010" name="Mol. Plant Microbe Interact.">
        <title>Streptomyces scabies 87-22 contains a coronafacic acid-like biosynthetic cluster that contributes to plant-microbe interactions.</title>
        <authorList>
            <person name="Bignell D.R."/>
            <person name="Seipke R.F."/>
            <person name="Huguet-Tapia J.C."/>
            <person name="Chambers A.H."/>
            <person name="Parry R.J."/>
            <person name="Loria R."/>
        </authorList>
    </citation>
    <scope>NUCLEOTIDE SEQUENCE [LARGE SCALE GENOMIC DNA]</scope>
    <source>
        <strain evidence="2 3">87.22</strain>
    </source>
</reference>
<dbReference type="EMBL" id="FN554889">
    <property type="protein sequence ID" value="CBG68899.1"/>
    <property type="molecule type" value="Genomic_DNA"/>
</dbReference>
<dbReference type="HOGENOM" id="CLU_657078_0_0_11"/>
<dbReference type="InterPro" id="IPR029058">
    <property type="entry name" value="AB_hydrolase_fold"/>
</dbReference>
<sequence>MHSYDRQEKDMADYELREHKVKHTSTVPATAGMVLELPVREYDGTPGNGHAHDREPVLMLHGRSVPALAGFDLAPVPGGKPGRYSWAQALAQANFDVFVMDLQGSGRSPRPGQMDDPYNTNPAQQQAVLVDHTIPAPGTPKYKSELGNSESDEAELATVVEFIKKQVGPGKRIHFVGWSAASFVMGPYTLKHPGDVETLFLLAPMFPPRGRWSGKPEDPFGRPPGVTALPVGKPPAQFGFPMHVTSKTGFKRALTGTPSLWEPGIDELAWAACMEDDPVASKWGPLTNGEHEGVLRYRNTYWWGWNSSTAPLKYEGRYVLGDRVPVLIAYGELDRTANSPTPMPDDLNFSVPDLYAAIGGSKKLMFCLEGSSHSLVWETATAQAIHHFSKLWFKNGKVEGLSTGRYFRELDGNLIPLP</sequence>
<accession>C9ZEW6</accession>
<dbReference type="eggNOG" id="COG2267">
    <property type="taxonomic scope" value="Bacteria"/>
</dbReference>